<evidence type="ECO:0000256" key="8">
    <source>
        <dbReference type="SAM" id="SignalP"/>
    </source>
</evidence>
<evidence type="ECO:0000313" key="11">
    <source>
        <dbReference type="Proteomes" id="UP000694546"/>
    </source>
</evidence>
<dbReference type="AlphaFoldDB" id="A0A8C5A3M5"/>
<evidence type="ECO:0000256" key="6">
    <source>
        <dbReference type="ARBA" id="ARBA00041953"/>
    </source>
</evidence>
<dbReference type="GO" id="GO:0005184">
    <property type="term" value="F:neuropeptide hormone activity"/>
    <property type="evidence" value="ECO:0007669"/>
    <property type="project" value="InterPro"/>
</dbReference>
<dbReference type="GO" id="GO:0016608">
    <property type="term" value="F:growth hormone-releasing hormone activity"/>
    <property type="evidence" value="ECO:0007669"/>
    <property type="project" value="TreeGrafter"/>
</dbReference>
<dbReference type="Pfam" id="PF00123">
    <property type="entry name" value="Hormone_2"/>
    <property type="match status" value="1"/>
</dbReference>
<sequence length="195" mass="23229">MMWKNAMLLFCYLFVSLSCSPMYPSFRFGQRDTSIVLTSSIEDPVRLLEEDGAPSTSVELRSGRHADAVFTNRYRKVLGQISARRFLQTIMGKRLQNESVDFVKRHQLGIFKRTYEEGHTTFHRRAYRAVQQKTRWTNSAIRNRNVQQKKYRTNSHQRNATQFPRGYHIDHRLISRHWHFGHSRTKNRGRKCSHW</sequence>
<dbReference type="PANTHER" id="PTHR11213:SF6">
    <property type="entry name" value="SOMATOLIBERIN"/>
    <property type="match status" value="1"/>
</dbReference>
<dbReference type="Proteomes" id="UP000694546">
    <property type="component" value="Chromosome 13"/>
</dbReference>
<accession>A0A8C5A3M5</accession>
<dbReference type="PROSITE" id="PS51257">
    <property type="entry name" value="PROKAR_LIPOPROTEIN"/>
    <property type="match status" value="1"/>
</dbReference>
<evidence type="ECO:0000256" key="1">
    <source>
        <dbReference type="ARBA" id="ARBA00004613"/>
    </source>
</evidence>
<evidence type="ECO:0000256" key="4">
    <source>
        <dbReference type="ARBA" id="ARBA00037623"/>
    </source>
</evidence>
<evidence type="ECO:0000256" key="7">
    <source>
        <dbReference type="ARBA" id="ARBA00042164"/>
    </source>
</evidence>
<protein>
    <recommendedName>
        <fullName evidence="5">Somatoliberin</fullName>
    </recommendedName>
    <alternativeName>
        <fullName evidence="7">Growth hormone-releasing factor</fullName>
    </alternativeName>
    <alternativeName>
        <fullName evidence="6">Growth hormone-releasing hormone</fullName>
    </alternativeName>
</protein>
<evidence type="ECO:0000256" key="3">
    <source>
        <dbReference type="ARBA" id="ARBA00022525"/>
    </source>
</evidence>
<dbReference type="GO" id="GO:0031770">
    <property type="term" value="F:growth hormone-releasing hormone receptor binding"/>
    <property type="evidence" value="ECO:0007669"/>
    <property type="project" value="TreeGrafter"/>
</dbReference>
<dbReference type="GO" id="GO:0030252">
    <property type="term" value="P:growth hormone secretion"/>
    <property type="evidence" value="ECO:0007669"/>
    <property type="project" value="TreeGrafter"/>
</dbReference>
<organism evidence="10 11">
    <name type="scientific">Gadus morhua</name>
    <name type="common">Atlantic cod</name>
    <dbReference type="NCBI Taxonomy" id="8049"/>
    <lineage>
        <taxon>Eukaryota</taxon>
        <taxon>Metazoa</taxon>
        <taxon>Chordata</taxon>
        <taxon>Craniata</taxon>
        <taxon>Vertebrata</taxon>
        <taxon>Euteleostomi</taxon>
        <taxon>Actinopterygii</taxon>
        <taxon>Neopterygii</taxon>
        <taxon>Teleostei</taxon>
        <taxon>Neoteleostei</taxon>
        <taxon>Acanthomorphata</taxon>
        <taxon>Zeiogadaria</taxon>
        <taxon>Gadariae</taxon>
        <taxon>Gadiformes</taxon>
        <taxon>Gadoidei</taxon>
        <taxon>Gadidae</taxon>
        <taxon>Gadus</taxon>
    </lineage>
</organism>
<keyword evidence="3" id="KW-0964">Secreted</keyword>
<evidence type="ECO:0000256" key="2">
    <source>
        <dbReference type="ARBA" id="ARBA00008369"/>
    </source>
</evidence>
<proteinExistence type="inferred from homology"/>
<feature type="domain" description="Glucagon / GIP / secretin / VIP family" evidence="9">
    <location>
        <begin position="65"/>
        <end position="91"/>
    </location>
</feature>
<comment type="subcellular location">
    <subcellularLocation>
        <location evidence="1">Secreted</location>
    </subcellularLocation>
</comment>
<dbReference type="InterPro" id="IPR046963">
    <property type="entry name" value="VIP/GHRH-like"/>
</dbReference>
<dbReference type="SMART" id="SM00070">
    <property type="entry name" value="GLUCA"/>
    <property type="match status" value="1"/>
</dbReference>
<dbReference type="GO" id="GO:0005615">
    <property type="term" value="C:extracellular space"/>
    <property type="evidence" value="ECO:0007669"/>
    <property type="project" value="TreeGrafter"/>
</dbReference>
<dbReference type="GO" id="GO:0051428">
    <property type="term" value="F:peptide hormone receptor binding"/>
    <property type="evidence" value="ECO:0007669"/>
    <property type="project" value="TreeGrafter"/>
</dbReference>
<dbReference type="GO" id="GO:0007189">
    <property type="term" value="P:adenylate cyclase-activating G protein-coupled receptor signaling pathway"/>
    <property type="evidence" value="ECO:0007669"/>
    <property type="project" value="TreeGrafter"/>
</dbReference>
<dbReference type="GeneTree" id="ENSGT00940000169850"/>
<dbReference type="InterPro" id="IPR000532">
    <property type="entry name" value="Glucagon_GIP_secretin_VIP"/>
</dbReference>
<dbReference type="PANTHER" id="PTHR11213">
    <property type="entry name" value="GLUCAGON-FAMILY NEUROPEPTIDE"/>
    <property type="match status" value="1"/>
</dbReference>
<dbReference type="Ensembl" id="ENSGMOT00000034254.1">
    <property type="protein sequence ID" value="ENSGMOP00000024191.1"/>
    <property type="gene ID" value="ENSGMOG00000025069.1"/>
</dbReference>
<keyword evidence="8" id="KW-0732">Signal</keyword>
<reference evidence="10" key="1">
    <citation type="submission" date="2025-08" db="UniProtKB">
        <authorList>
            <consortium name="Ensembl"/>
        </authorList>
    </citation>
    <scope>IDENTIFICATION</scope>
</reference>
<evidence type="ECO:0000313" key="10">
    <source>
        <dbReference type="Ensembl" id="ENSGMOP00000024191.1"/>
    </source>
</evidence>
<dbReference type="GO" id="GO:0043204">
    <property type="term" value="C:perikaryon"/>
    <property type="evidence" value="ECO:0007669"/>
    <property type="project" value="TreeGrafter"/>
</dbReference>
<dbReference type="GO" id="GO:0032880">
    <property type="term" value="P:regulation of protein localization"/>
    <property type="evidence" value="ECO:0007669"/>
    <property type="project" value="TreeGrafter"/>
</dbReference>
<comment type="function">
    <text evidence="4">GRF is released by the hypothalamus and acts on the adenohypophyse to stimulate the secretion of growth hormone.</text>
</comment>
<comment type="similarity">
    <text evidence="2">Belongs to the glucagon family.</text>
</comment>
<feature type="signal peptide" evidence="8">
    <location>
        <begin position="1"/>
        <end position="19"/>
    </location>
</feature>
<reference evidence="10" key="2">
    <citation type="submission" date="2025-09" db="UniProtKB">
        <authorList>
            <consortium name="Ensembl"/>
        </authorList>
    </citation>
    <scope>IDENTIFICATION</scope>
</reference>
<dbReference type="GO" id="GO:0043195">
    <property type="term" value="C:terminal bouton"/>
    <property type="evidence" value="ECO:0007669"/>
    <property type="project" value="TreeGrafter"/>
</dbReference>
<evidence type="ECO:0000256" key="5">
    <source>
        <dbReference type="ARBA" id="ARBA00040782"/>
    </source>
</evidence>
<evidence type="ECO:0000259" key="9">
    <source>
        <dbReference type="SMART" id="SM00070"/>
    </source>
</evidence>
<name>A0A8C5A3M5_GADMO</name>
<feature type="chain" id="PRO_5034498000" description="Somatoliberin" evidence="8">
    <location>
        <begin position="20"/>
        <end position="195"/>
    </location>
</feature>
<keyword evidence="11" id="KW-1185">Reference proteome</keyword>